<keyword evidence="5" id="KW-0067">ATP-binding</keyword>
<keyword evidence="3" id="KW-0547">Nucleotide-binding</keyword>
<comment type="caution">
    <text evidence="7">The sequence shown here is derived from an EMBL/GenBank/DDBJ whole genome shotgun (WGS) entry which is preliminary data.</text>
</comment>
<evidence type="ECO:0008006" key="9">
    <source>
        <dbReference type="Google" id="ProtNLM"/>
    </source>
</evidence>
<keyword evidence="8" id="KW-1185">Reference proteome</keyword>
<dbReference type="Proteomes" id="UP000708148">
    <property type="component" value="Unassembled WGS sequence"/>
</dbReference>
<evidence type="ECO:0000313" key="7">
    <source>
        <dbReference type="EMBL" id="CAD7705062.1"/>
    </source>
</evidence>
<evidence type="ECO:0000313" key="8">
    <source>
        <dbReference type="Proteomes" id="UP000708148"/>
    </source>
</evidence>
<proteinExistence type="predicted"/>
<dbReference type="PANTHER" id="PTHR24350">
    <property type="entry name" value="SERINE/THREONINE-PROTEIN KINASE IAL-RELATED"/>
    <property type="match status" value="1"/>
</dbReference>
<gene>
    <name evidence="7" type="ORF">OSTQU699_LOCUS10417</name>
</gene>
<protein>
    <recommendedName>
        <fullName evidence="9">Aurora kinase</fullName>
    </recommendedName>
</protein>
<evidence type="ECO:0000256" key="6">
    <source>
        <dbReference type="SAM" id="MobiDB-lite"/>
    </source>
</evidence>
<sequence>MTCPCLQDPTHPNSVSHTLQNVRAGRMRPFPDSVSPELQELIRHMLQRESQKRITLRQVSQHPWVRRNAMIHARKIGRPELSSDDSGEVPTPGNGAPVPAVAAGADNKLHTIASKEAYDVRDEGSTPRIQPGCFGVVPGRKSTVSISSRLKKFFGGVN</sequence>
<reference evidence="7" key="1">
    <citation type="submission" date="2020-12" db="EMBL/GenBank/DDBJ databases">
        <authorList>
            <person name="Iha C."/>
        </authorList>
    </citation>
    <scope>NUCLEOTIDE SEQUENCE</scope>
</reference>
<dbReference type="EMBL" id="CAJHUC010003010">
    <property type="protein sequence ID" value="CAD7705062.1"/>
    <property type="molecule type" value="Genomic_DNA"/>
</dbReference>
<organism evidence="7 8">
    <name type="scientific">Ostreobium quekettii</name>
    <dbReference type="NCBI Taxonomy" id="121088"/>
    <lineage>
        <taxon>Eukaryota</taxon>
        <taxon>Viridiplantae</taxon>
        <taxon>Chlorophyta</taxon>
        <taxon>core chlorophytes</taxon>
        <taxon>Ulvophyceae</taxon>
        <taxon>TCBD clade</taxon>
        <taxon>Bryopsidales</taxon>
        <taxon>Ostreobineae</taxon>
        <taxon>Ostreobiaceae</taxon>
        <taxon>Ostreobium</taxon>
    </lineage>
</organism>
<dbReference type="GO" id="GO:0004674">
    <property type="term" value="F:protein serine/threonine kinase activity"/>
    <property type="evidence" value="ECO:0007669"/>
    <property type="project" value="UniProtKB-KW"/>
</dbReference>
<keyword evidence="4" id="KW-0418">Kinase</keyword>
<dbReference type="OrthoDB" id="193931at2759"/>
<evidence type="ECO:0000256" key="5">
    <source>
        <dbReference type="ARBA" id="ARBA00022840"/>
    </source>
</evidence>
<evidence type="ECO:0000256" key="2">
    <source>
        <dbReference type="ARBA" id="ARBA00022679"/>
    </source>
</evidence>
<accession>A0A8S1JBF2</accession>
<dbReference type="Gene3D" id="1.10.510.10">
    <property type="entry name" value="Transferase(Phosphotransferase) domain 1"/>
    <property type="match status" value="1"/>
</dbReference>
<evidence type="ECO:0000256" key="3">
    <source>
        <dbReference type="ARBA" id="ARBA00022741"/>
    </source>
</evidence>
<dbReference type="GO" id="GO:0005524">
    <property type="term" value="F:ATP binding"/>
    <property type="evidence" value="ECO:0007669"/>
    <property type="project" value="UniProtKB-KW"/>
</dbReference>
<feature type="region of interest" description="Disordered" evidence="6">
    <location>
        <begin position="75"/>
        <end position="103"/>
    </location>
</feature>
<evidence type="ECO:0000256" key="1">
    <source>
        <dbReference type="ARBA" id="ARBA00022527"/>
    </source>
</evidence>
<keyword evidence="2" id="KW-0808">Transferase</keyword>
<keyword evidence="1" id="KW-0723">Serine/threonine-protein kinase</keyword>
<dbReference type="AlphaFoldDB" id="A0A8S1JBF2"/>
<evidence type="ECO:0000256" key="4">
    <source>
        <dbReference type="ARBA" id="ARBA00022777"/>
    </source>
</evidence>
<dbReference type="SUPFAM" id="SSF56112">
    <property type="entry name" value="Protein kinase-like (PK-like)"/>
    <property type="match status" value="1"/>
</dbReference>
<feature type="compositionally biased region" description="Low complexity" evidence="6">
    <location>
        <begin position="89"/>
        <end position="103"/>
    </location>
</feature>
<name>A0A8S1JBF2_9CHLO</name>
<dbReference type="InterPro" id="IPR030616">
    <property type="entry name" value="Aur-like"/>
</dbReference>
<dbReference type="InterPro" id="IPR011009">
    <property type="entry name" value="Kinase-like_dom_sf"/>
</dbReference>